<dbReference type="AlphaFoldDB" id="A0A9P6GCU9"/>
<feature type="signal peptide" evidence="2">
    <location>
        <begin position="1"/>
        <end position="17"/>
    </location>
</feature>
<sequence length="157" mass="16486">MISIFTIIISLTTTATAAATSQAPTTHHLNCTFTLLLTETCHPSLTTSAALTPILSPWRAPLTPLTEALAIDAAPLSIYAHSPQESIAGRLDVARPNNTKVKFRWTYGPSGGRPVTEGWSEDGEGAEGRYGCVVERGWDGSGGSCDGADAEGGRKKS</sequence>
<keyword evidence="4" id="KW-1185">Reference proteome</keyword>
<feature type="chain" id="PRO_5040338264" evidence="2">
    <location>
        <begin position="18"/>
        <end position="157"/>
    </location>
</feature>
<feature type="region of interest" description="Disordered" evidence="1">
    <location>
        <begin position="137"/>
        <end position="157"/>
    </location>
</feature>
<evidence type="ECO:0000256" key="1">
    <source>
        <dbReference type="SAM" id="MobiDB-lite"/>
    </source>
</evidence>
<gene>
    <name evidence="3" type="ORF">PMIN01_09636</name>
</gene>
<dbReference type="OrthoDB" id="3789253at2759"/>
<protein>
    <submittedName>
        <fullName evidence="3">Uncharacterized protein</fullName>
    </submittedName>
</protein>
<evidence type="ECO:0000313" key="3">
    <source>
        <dbReference type="EMBL" id="KAF9732778.1"/>
    </source>
</evidence>
<dbReference type="Proteomes" id="UP000756921">
    <property type="component" value="Unassembled WGS sequence"/>
</dbReference>
<proteinExistence type="predicted"/>
<dbReference type="EMBL" id="WJXW01000010">
    <property type="protein sequence ID" value="KAF9732778.1"/>
    <property type="molecule type" value="Genomic_DNA"/>
</dbReference>
<keyword evidence="2" id="KW-0732">Signal</keyword>
<name>A0A9P6GCU9_9PLEO</name>
<accession>A0A9P6GCU9</accession>
<organism evidence="3 4">
    <name type="scientific">Paraphaeosphaeria minitans</name>
    <dbReference type="NCBI Taxonomy" id="565426"/>
    <lineage>
        <taxon>Eukaryota</taxon>
        <taxon>Fungi</taxon>
        <taxon>Dikarya</taxon>
        <taxon>Ascomycota</taxon>
        <taxon>Pezizomycotina</taxon>
        <taxon>Dothideomycetes</taxon>
        <taxon>Pleosporomycetidae</taxon>
        <taxon>Pleosporales</taxon>
        <taxon>Massarineae</taxon>
        <taxon>Didymosphaeriaceae</taxon>
        <taxon>Paraphaeosphaeria</taxon>
    </lineage>
</organism>
<evidence type="ECO:0000256" key="2">
    <source>
        <dbReference type="SAM" id="SignalP"/>
    </source>
</evidence>
<comment type="caution">
    <text evidence="3">The sequence shown here is derived from an EMBL/GenBank/DDBJ whole genome shotgun (WGS) entry which is preliminary data.</text>
</comment>
<reference evidence="3" key="1">
    <citation type="journal article" date="2020" name="Mol. Plant Microbe Interact.">
        <title>Genome Sequence of the Biocontrol Agent Coniothyrium minitans strain Conio (IMI 134523).</title>
        <authorList>
            <person name="Patel D."/>
            <person name="Shittu T.A."/>
            <person name="Baroncelli R."/>
            <person name="Muthumeenakshi S."/>
            <person name="Osborne T.H."/>
            <person name="Janganan T.K."/>
            <person name="Sreenivasaprasad S."/>
        </authorList>
    </citation>
    <scope>NUCLEOTIDE SEQUENCE</scope>
    <source>
        <strain evidence="3">Conio</strain>
    </source>
</reference>
<evidence type="ECO:0000313" key="4">
    <source>
        <dbReference type="Proteomes" id="UP000756921"/>
    </source>
</evidence>